<evidence type="ECO:0000256" key="3">
    <source>
        <dbReference type="ARBA" id="ARBA00007008"/>
    </source>
</evidence>
<dbReference type="GO" id="GO:0000103">
    <property type="term" value="P:sulfate assimilation"/>
    <property type="evidence" value="ECO:0007669"/>
    <property type="project" value="InterPro"/>
</dbReference>
<keyword evidence="10" id="KW-0028">Amino-acid biosynthesis</keyword>
<evidence type="ECO:0000256" key="7">
    <source>
        <dbReference type="ARBA" id="ARBA00022741"/>
    </source>
</evidence>
<evidence type="ECO:0000256" key="10">
    <source>
        <dbReference type="ARBA" id="ARBA00023192"/>
    </source>
</evidence>
<dbReference type="NCBIfam" id="TIGR00455">
    <property type="entry name" value="apsK"/>
    <property type="match status" value="1"/>
</dbReference>
<name>A0A367KE20_RHIAZ</name>
<keyword evidence="8 11" id="KW-0418">Kinase</keyword>
<dbReference type="GO" id="GO:0004020">
    <property type="term" value="F:adenylylsulfate kinase activity"/>
    <property type="evidence" value="ECO:0007669"/>
    <property type="project" value="UniProtKB-EC"/>
</dbReference>
<comment type="similarity">
    <text evidence="3 11">Belongs to the APS kinase family.</text>
</comment>
<feature type="domain" description="APS kinase" evidence="12">
    <location>
        <begin position="24"/>
        <end position="175"/>
    </location>
</feature>
<dbReference type="GO" id="GO:0005524">
    <property type="term" value="F:ATP binding"/>
    <property type="evidence" value="ECO:0007669"/>
    <property type="project" value="UniProtKB-KW"/>
</dbReference>
<evidence type="ECO:0000256" key="8">
    <source>
        <dbReference type="ARBA" id="ARBA00022777"/>
    </source>
</evidence>
<dbReference type="PANTHER" id="PTHR11055">
    <property type="entry name" value="BIFUNCTIONAL 3'-PHOSPHOADENOSINE 5'-PHOSPHOSULFATE SYNTHASE"/>
    <property type="match status" value="1"/>
</dbReference>
<evidence type="ECO:0000256" key="5">
    <source>
        <dbReference type="ARBA" id="ARBA00018163"/>
    </source>
</evidence>
<dbReference type="UniPathway" id="UPA00140">
    <property type="reaction ID" value="UER00205"/>
</dbReference>
<proteinExistence type="inferred from homology"/>
<keyword evidence="7 11" id="KW-0547">Nucleotide-binding</keyword>
<dbReference type="FunFam" id="3.40.50.300:FF:000212">
    <property type="entry name" value="Adenylyl-sulfate kinase"/>
    <property type="match status" value="1"/>
</dbReference>
<evidence type="ECO:0000313" key="14">
    <source>
        <dbReference type="Proteomes" id="UP000252139"/>
    </source>
</evidence>
<dbReference type="Pfam" id="PF01583">
    <property type="entry name" value="APS_kinase"/>
    <property type="match status" value="1"/>
</dbReference>
<dbReference type="STRING" id="86630.A0A367KE20"/>
<reference evidence="13 14" key="1">
    <citation type="journal article" date="2018" name="G3 (Bethesda)">
        <title>Phylogenetic and Phylogenomic Definition of Rhizopus Species.</title>
        <authorList>
            <person name="Gryganskyi A.P."/>
            <person name="Golan J."/>
            <person name="Dolatabadi S."/>
            <person name="Mondo S."/>
            <person name="Robb S."/>
            <person name="Idnurm A."/>
            <person name="Muszewska A."/>
            <person name="Steczkiewicz K."/>
            <person name="Masonjones S."/>
            <person name="Liao H.L."/>
            <person name="Gajdeczka M.T."/>
            <person name="Anike F."/>
            <person name="Vuek A."/>
            <person name="Anishchenko I.M."/>
            <person name="Voigt K."/>
            <person name="de Hoog G.S."/>
            <person name="Smith M.E."/>
            <person name="Heitman J."/>
            <person name="Vilgalys R."/>
            <person name="Stajich J.E."/>
        </authorList>
    </citation>
    <scope>NUCLEOTIDE SEQUENCE [LARGE SCALE GENOMIC DNA]</scope>
    <source>
        <strain evidence="13 14">CBS 357.93</strain>
    </source>
</reference>
<dbReference type="PANTHER" id="PTHR11055:SF1">
    <property type="entry name" value="PAPS SYNTHETASE, ISOFORM D"/>
    <property type="match status" value="1"/>
</dbReference>
<dbReference type="HAMAP" id="MF_00065">
    <property type="entry name" value="Adenylyl_sulf_kinase"/>
    <property type="match status" value="1"/>
</dbReference>
<gene>
    <name evidence="13" type="primary">MET14</name>
    <name evidence="13" type="ORF">CU097_015056</name>
</gene>
<comment type="pathway">
    <text evidence="2 11">Sulfur metabolism; hydrogen sulfide biosynthesis; sulfite from sulfate: step 2/3.</text>
</comment>
<evidence type="ECO:0000256" key="6">
    <source>
        <dbReference type="ARBA" id="ARBA00022679"/>
    </source>
</evidence>
<protein>
    <recommendedName>
        <fullName evidence="5 11">Adenylyl-sulfate kinase</fullName>
        <ecNumber evidence="4 11">2.7.1.25</ecNumber>
    </recommendedName>
</protein>
<dbReference type="InterPro" id="IPR027417">
    <property type="entry name" value="P-loop_NTPase"/>
</dbReference>
<dbReference type="InterPro" id="IPR002891">
    <property type="entry name" value="APS"/>
</dbReference>
<evidence type="ECO:0000313" key="13">
    <source>
        <dbReference type="EMBL" id="RCI00456.1"/>
    </source>
</evidence>
<dbReference type="NCBIfam" id="NF003013">
    <property type="entry name" value="PRK03846.1"/>
    <property type="match status" value="1"/>
</dbReference>
<evidence type="ECO:0000256" key="4">
    <source>
        <dbReference type="ARBA" id="ARBA00012121"/>
    </source>
</evidence>
<keyword evidence="6 11" id="KW-0808">Transferase</keyword>
<evidence type="ECO:0000259" key="12">
    <source>
        <dbReference type="Pfam" id="PF01583"/>
    </source>
</evidence>
<dbReference type="Gene3D" id="3.40.50.300">
    <property type="entry name" value="P-loop containing nucleotide triphosphate hydrolases"/>
    <property type="match status" value="1"/>
</dbReference>
<accession>A0A367KE20</accession>
<sequence>MATNITWHQGHVSLQERQELLKQKGYTIWFTGLSASGKSTLATALEQTLLHSGISAYRLDGDNIRFGLNKNLGFGPEDRTENIRRISEVAKLFADATTIAITAFISPYRADRDAARALHEAAGIPFIEVFADAPLDVVESRDPKGLYKKAKAGEIKEFTGISAPYEAPLKPEIHIHTDQMTIEQGVETIIDYLLSHNLLDSQKIIKKY</sequence>
<dbReference type="GO" id="GO:0019344">
    <property type="term" value="P:cysteine biosynthetic process"/>
    <property type="evidence" value="ECO:0007669"/>
    <property type="project" value="UniProtKB-KW"/>
</dbReference>
<evidence type="ECO:0000256" key="9">
    <source>
        <dbReference type="ARBA" id="ARBA00022840"/>
    </source>
</evidence>
<comment type="function">
    <text evidence="11">Catalyzes the synthesis of activated sulfate.</text>
</comment>
<dbReference type="CDD" id="cd02027">
    <property type="entry name" value="APSK"/>
    <property type="match status" value="1"/>
</dbReference>
<evidence type="ECO:0000256" key="11">
    <source>
        <dbReference type="RuleBase" id="RU004347"/>
    </source>
</evidence>
<dbReference type="SUPFAM" id="SSF52540">
    <property type="entry name" value="P-loop containing nucleoside triphosphate hydrolases"/>
    <property type="match status" value="1"/>
</dbReference>
<dbReference type="InterPro" id="IPR059117">
    <property type="entry name" value="APS_kinase_dom"/>
</dbReference>
<organism evidence="13 14">
    <name type="scientific">Rhizopus azygosporus</name>
    <name type="common">Rhizopus microsporus var. azygosporus</name>
    <dbReference type="NCBI Taxonomy" id="86630"/>
    <lineage>
        <taxon>Eukaryota</taxon>
        <taxon>Fungi</taxon>
        <taxon>Fungi incertae sedis</taxon>
        <taxon>Mucoromycota</taxon>
        <taxon>Mucoromycotina</taxon>
        <taxon>Mucoromycetes</taxon>
        <taxon>Mucorales</taxon>
        <taxon>Mucorineae</taxon>
        <taxon>Rhizopodaceae</taxon>
        <taxon>Rhizopus</taxon>
    </lineage>
</organism>
<dbReference type="AlphaFoldDB" id="A0A367KE20"/>
<keyword evidence="9 11" id="KW-0067">ATP-binding</keyword>
<dbReference type="Proteomes" id="UP000252139">
    <property type="component" value="Unassembled WGS sequence"/>
</dbReference>
<evidence type="ECO:0000256" key="1">
    <source>
        <dbReference type="ARBA" id="ARBA00001823"/>
    </source>
</evidence>
<dbReference type="GO" id="GO:0070814">
    <property type="term" value="P:hydrogen sulfide biosynthetic process"/>
    <property type="evidence" value="ECO:0007669"/>
    <property type="project" value="UniProtKB-UniPathway"/>
</dbReference>
<dbReference type="EC" id="2.7.1.25" evidence="4 11"/>
<dbReference type="EMBL" id="PJQL01000059">
    <property type="protein sequence ID" value="RCI00456.1"/>
    <property type="molecule type" value="Genomic_DNA"/>
</dbReference>
<dbReference type="OrthoDB" id="506431at2759"/>
<comment type="catalytic activity">
    <reaction evidence="1 11">
        <text>adenosine 5'-phosphosulfate + ATP = 3'-phosphoadenylyl sulfate + ADP + H(+)</text>
        <dbReference type="Rhea" id="RHEA:24152"/>
        <dbReference type="ChEBI" id="CHEBI:15378"/>
        <dbReference type="ChEBI" id="CHEBI:30616"/>
        <dbReference type="ChEBI" id="CHEBI:58243"/>
        <dbReference type="ChEBI" id="CHEBI:58339"/>
        <dbReference type="ChEBI" id="CHEBI:456216"/>
        <dbReference type="EC" id="2.7.1.25"/>
    </reaction>
</comment>
<keyword evidence="10" id="KW-0198">Cysteine biosynthesis</keyword>
<comment type="caution">
    <text evidence="13">The sequence shown here is derived from an EMBL/GenBank/DDBJ whole genome shotgun (WGS) entry which is preliminary data.</text>
</comment>
<keyword evidence="14" id="KW-1185">Reference proteome</keyword>
<evidence type="ECO:0000256" key="2">
    <source>
        <dbReference type="ARBA" id="ARBA00004806"/>
    </source>
</evidence>